<comment type="caution">
    <text evidence="1">The sequence shown here is derived from an EMBL/GenBank/DDBJ whole genome shotgun (WGS) entry which is preliminary data.</text>
</comment>
<reference evidence="1 2" key="1">
    <citation type="journal article" date="2013" name="BMC Genomics">
        <title>Comparative genomics of Campylobacter concisus isolates reveals genetic diversity and provides insights into disease association.</title>
        <authorList>
            <person name="Deshpande N.P."/>
            <person name="Kaakoush N.O."/>
            <person name="Wilkins M.R."/>
            <person name="Mitchell H.M."/>
        </authorList>
    </citation>
    <scope>NUCLEOTIDE SEQUENCE [LARGE SCALE GENOMIC DNA]</scope>
    <source>
        <strain evidence="1 2">ATCC 51562</strain>
    </source>
</reference>
<dbReference type="PATRIC" id="fig|1242969.3.peg.1789"/>
<organism evidence="1 2">
    <name type="scientific">Campylobacter concisus ATCC 51562</name>
    <dbReference type="NCBI Taxonomy" id="1242969"/>
    <lineage>
        <taxon>Bacteria</taxon>
        <taxon>Pseudomonadati</taxon>
        <taxon>Campylobacterota</taxon>
        <taxon>Epsilonproteobacteria</taxon>
        <taxon>Campylobacterales</taxon>
        <taxon>Campylobacteraceae</taxon>
        <taxon>Campylobacter</taxon>
    </lineage>
</organism>
<evidence type="ECO:0000313" key="1">
    <source>
        <dbReference type="EMBL" id="ERJ25103.1"/>
    </source>
</evidence>
<sequence length="46" mass="5302">MPPAKITQVCIFSLKKVMRLNLAKSGFDLPKICDKNLFLFMLLVKF</sequence>
<evidence type="ECO:0000313" key="2">
    <source>
        <dbReference type="Proteomes" id="UP000016627"/>
    </source>
</evidence>
<gene>
    <name evidence="1" type="ORF">ATCC51562_686</name>
</gene>
<protein>
    <submittedName>
        <fullName evidence="1">Uncharacterized protein</fullName>
    </submittedName>
</protein>
<dbReference type="Proteomes" id="UP000016627">
    <property type="component" value="Unassembled WGS sequence"/>
</dbReference>
<name>U2GGL4_9BACT</name>
<dbReference type="AlphaFoldDB" id="U2GGL4"/>
<dbReference type="EMBL" id="ANNI01000009">
    <property type="protein sequence ID" value="ERJ25103.1"/>
    <property type="molecule type" value="Genomic_DNA"/>
</dbReference>
<proteinExistence type="predicted"/>
<accession>U2GGL4</accession>